<comment type="caution">
    <text evidence="1">The sequence shown here is derived from an EMBL/GenBank/DDBJ whole genome shotgun (WGS) entry which is preliminary data.</text>
</comment>
<dbReference type="Proteomes" id="UP001221898">
    <property type="component" value="Unassembled WGS sequence"/>
</dbReference>
<evidence type="ECO:0000313" key="2">
    <source>
        <dbReference type="Proteomes" id="UP001221898"/>
    </source>
</evidence>
<dbReference type="EMBL" id="JAINUG010000025">
    <property type="protein sequence ID" value="KAJ8410709.1"/>
    <property type="molecule type" value="Genomic_DNA"/>
</dbReference>
<reference evidence="1" key="1">
    <citation type="journal article" date="2023" name="Science">
        <title>Genome structures resolve the early diversification of teleost fishes.</title>
        <authorList>
            <person name="Parey E."/>
            <person name="Louis A."/>
            <person name="Montfort J."/>
            <person name="Bouchez O."/>
            <person name="Roques C."/>
            <person name="Iampietro C."/>
            <person name="Lluch J."/>
            <person name="Castinel A."/>
            <person name="Donnadieu C."/>
            <person name="Desvignes T."/>
            <person name="Floi Bucao C."/>
            <person name="Jouanno E."/>
            <person name="Wen M."/>
            <person name="Mejri S."/>
            <person name="Dirks R."/>
            <person name="Jansen H."/>
            <person name="Henkel C."/>
            <person name="Chen W.J."/>
            <person name="Zahm M."/>
            <person name="Cabau C."/>
            <person name="Klopp C."/>
            <person name="Thompson A.W."/>
            <person name="Robinson-Rechavi M."/>
            <person name="Braasch I."/>
            <person name="Lecointre G."/>
            <person name="Bobe J."/>
            <person name="Postlethwait J.H."/>
            <person name="Berthelot C."/>
            <person name="Roest Crollius H."/>
            <person name="Guiguen Y."/>
        </authorList>
    </citation>
    <scope>NUCLEOTIDE SEQUENCE</scope>
    <source>
        <strain evidence="1">NC1722</strain>
    </source>
</reference>
<keyword evidence="2" id="KW-1185">Reference proteome</keyword>
<evidence type="ECO:0000313" key="1">
    <source>
        <dbReference type="EMBL" id="KAJ8410709.1"/>
    </source>
</evidence>
<sequence>RERDRERERERARERERCTVQLNESRRENVLCVTAVRDAAVLKNDPLSAWGSAVAIVLHLNTQTHTHTHAC</sequence>
<accession>A0AAD7SXQ1</accession>
<feature type="non-terminal residue" evidence="1">
    <location>
        <position position="1"/>
    </location>
</feature>
<organism evidence="1 2">
    <name type="scientific">Aldrovandia affinis</name>
    <dbReference type="NCBI Taxonomy" id="143900"/>
    <lineage>
        <taxon>Eukaryota</taxon>
        <taxon>Metazoa</taxon>
        <taxon>Chordata</taxon>
        <taxon>Craniata</taxon>
        <taxon>Vertebrata</taxon>
        <taxon>Euteleostomi</taxon>
        <taxon>Actinopterygii</taxon>
        <taxon>Neopterygii</taxon>
        <taxon>Teleostei</taxon>
        <taxon>Notacanthiformes</taxon>
        <taxon>Halosauridae</taxon>
        <taxon>Aldrovandia</taxon>
    </lineage>
</organism>
<protein>
    <submittedName>
        <fullName evidence="1">Uncharacterized protein</fullName>
    </submittedName>
</protein>
<name>A0AAD7SXQ1_9TELE</name>
<gene>
    <name evidence="1" type="ORF">AAFF_G00186660</name>
</gene>
<proteinExistence type="predicted"/>
<dbReference type="AlphaFoldDB" id="A0AAD7SXQ1"/>